<accession>A0A7S0NT86</accession>
<protein>
    <submittedName>
        <fullName evidence="2">Uncharacterized protein</fullName>
    </submittedName>
</protein>
<feature type="compositionally biased region" description="Gly residues" evidence="1">
    <location>
        <begin position="88"/>
        <end position="105"/>
    </location>
</feature>
<dbReference type="AlphaFoldDB" id="A0A7S0NT86"/>
<feature type="compositionally biased region" description="Polar residues" evidence="1">
    <location>
        <begin position="59"/>
        <end position="74"/>
    </location>
</feature>
<feature type="region of interest" description="Disordered" evidence="1">
    <location>
        <begin position="59"/>
        <end position="105"/>
    </location>
</feature>
<name>A0A7S0NT86_9EUKA</name>
<gene>
    <name evidence="2" type="ORF">CLEP1334_LOCUS7735</name>
</gene>
<proteinExistence type="predicted"/>
<dbReference type="EMBL" id="HBER01015386">
    <property type="protein sequence ID" value="CAD8532480.1"/>
    <property type="molecule type" value="Transcribed_RNA"/>
</dbReference>
<reference evidence="2" key="1">
    <citation type="submission" date="2021-01" db="EMBL/GenBank/DDBJ databases">
        <authorList>
            <person name="Corre E."/>
            <person name="Pelletier E."/>
            <person name="Niang G."/>
            <person name="Scheremetjew M."/>
            <person name="Finn R."/>
            <person name="Kale V."/>
            <person name="Holt S."/>
            <person name="Cochrane G."/>
            <person name="Meng A."/>
            <person name="Brown T."/>
            <person name="Cohen L."/>
        </authorList>
    </citation>
    <scope>NUCLEOTIDE SEQUENCE</scope>
    <source>
        <strain evidence="2">RCC1130</strain>
    </source>
</reference>
<sequence>MKVDFPATPATQSSGNVMLVSVAVAARRQFSFFTGRLVVQHCAAMPVISVHSARPTELVTASSPGHRQKSTSLSAELPTKIATPSLGMGMGEGKDGGGGGGGGEG</sequence>
<organism evidence="2">
    <name type="scientific">Calcidiscus leptoporus</name>
    <dbReference type="NCBI Taxonomy" id="127549"/>
    <lineage>
        <taxon>Eukaryota</taxon>
        <taxon>Haptista</taxon>
        <taxon>Haptophyta</taxon>
        <taxon>Prymnesiophyceae</taxon>
        <taxon>Coccolithales</taxon>
        <taxon>Calcidiscaceae</taxon>
        <taxon>Calcidiscus</taxon>
    </lineage>
</organism>
<evidence type="ECO:0000256" key="1">
    <source>
        <dbReference type="SAM" id="MobiDB-lite"/>
    </source>
</evidence>
<evidence type="ECO:0000313" key="2">
    <source>
        <dbReference type="EMBL" id="CAD8532480.1"/>
    </source>
</evidence>